<sequence>MKILSVFIDMLRPNLMNVHNHEVPEHELDRFFRQLGGTLYTNCYTPAPDTARSMACFWSGAILPATIAING</sequence>
<dbReference type="SUPFAM" id="SSF53649">
    <property type="entry name" value="Alkaline phosphatase-like"/>
    <property type="match status" value="1"/>
</dbReference>
<accession>A0ABY3SJ23</accession>
<dbReference type="InterPro" id="IPR017850">
    <property type="entry name" value="Alkaline_phosphatase_core_sf"/>
</dbReference>
<dbReference type="Proteomes" id="UP001649230">
    <property type="component" value="Chromosome"/>
</dbReference>
<gene>
    <name evidence="1" type="ORF">L0M14_27395</name>
</gene>
<organism evidence="1 2">
    <name type="scientific">Paenibacillus hexagrammi</name>
    <dbReference type="NCBI Taxonomy" id="2908839"/>
    <lineage>
        <taxon>Bacteria</taxon>
        <taxon>Bacillati</taxon>
        <taxon>Bacillota</taxon>
        <taxon>Bacilli</taxon>
        <taxon>Bacillales</taxon>
        <taxon>Paenibacillaceae</taxon>
        <taxon>Paenibacillus</taxon>
    </lineage>
</organism>
<dbReference type="RefSeq" id="WP_235119554.1">
    <property type="nucleotide sequence ID" value="NZ_CP090978.1"/>
</dbReference>
<keyword evidence="2" id="KW-1185">Reference proteome</keyword>
<evidence type="ECO:0000313" key="1">
    <source>
        <dbReference type="EMBL" id="UJF33216.1"/>
    </source>
</evidence>
<reference evidence="1 2" key="1">
    <citation type="journal article" date="2024" name="Int. J. Syst. Evol. Microbiol.">
        <title>Paenibacillus hexagrammi sp. nov., a novel bacterium isolated from the gut content of Hexagrammos agrammus.</title>
        <authorList>
            <person name="Jung H.K."/>
            <person name="Kim D.G."/>
            <person name="Zin H."/>
            <person name="Park J."/>
            <person name="Jung H."/>
            <person name="Kim Y.O."/>
            <person name="Kong H.J."/>
            <person name="Kim J.W."/>
            <person name="Kim Y.S."/>
        </authorList>
    </citation>
    <scope>NUCLEOTIDE SEQUENCE [LARGE SCALE GENOMIC DNA]</scope>
    <source>
        <strain evidence="1 2">YPD9-1</strain>
    </source>
</reference>
<name>A0ABY3SJ23_9BACL</name>
<dbReference type="EMBL" id="CP090978">
    <property type="protein sequence ID" value="UJF33216.1"/>
    <property type="molecule type" value="Genomic_DNA"/>
</dbReference>
<protein>
    <submittedName>
        <fullName evidence="1">Uncharacterized protein</fullName>
    </submittedName>
</protein>
<dbReference type="Gene3D" id="3.40.720.10">
    <property type="entry name" value="Alkaline Phosphatase, subunit A"/>
    <property type="match status" value="1"/>
</dbReference>
<evidence type="ECO:0000313" key="2">
    <source>
        <dbReference type="Proteomes" id="UP001649230"/>
    </source>
</evidence>
<proteinExistence type="predicted"/>